<feature type="transmembrane region" description="Helical" evidence="1">
    <location>
        <begin position="102"/>
        <end position="121"/>
    </location>
</feature>
<evidence type="ECO:0000256" key="1">
    <source>
        <dbReference type="SAM" id="Phobius"/>
    </source>
</evidence>
<dbReference type="STRING" id="1121877.FEAC_20810"/>
<gene>
    <name evidence="2" type="ORF">FEAC_20810</name>
</gene>
<reference evidence="2 3" key="1">
    <citation type="submission" date="2015-01" db="EMBL/GenBank/DDBJ databases">
        <title>Draft genome of the acidophilic iron oxidizer Ferrimicrobium acidiphilum strain T23.</title>
        <authorList>
            <person name="Poehlein A."/>
            <person name="Eisen S."/>
            <person name="Schloemann M."/>
            <person name="Johnson B.D."/>
            <person name="Daniel R."/>
            <person name="Muehling M."/>
        </authorList>
    </citation>
    <scope>NUCLEOTIDE SEQUENCE [LARGE SCALE GENOMIC DNA]</scope>
    <source>
        <strain evidence="2 3">T23</strain>
    </source>
</reference>
<dbReference type="AlphaFoldDB" id="A0A0D8FTH0"/>
<keyword evidence="1" id="KW-1133">Transmembrane helix</keyword>
<dbReference type="EMBL" id="JXUW01000020">
    <property type="protein sequence ID" value="KJE76219.1"/>
    <property type="molecule type" value="Genomic_DNA"/>
</dbReference>
<keyword evidence="1" id="KW-0812">Transmembrane</keyword>
<organism evidence="2 3">
    <name type="scientific">Ferrimicrobium acidiphilum DSM 19497</name>
    <dbReference type="NCBI Taxonomy" id="1121877"/>
    <lineage>
        <taxon>Bacteria</taxon>
        <taxon>Bacillati</taxon>
        <taxon>Actinomycetota</taxon>
        <taxon>Acidimicrobiia</taxon>
        <taxon>Acidimicrobiales</taxon>
        <taxon>Acidimicrobiaceae</taxon>
        <taxon>Ferrimicrobium</taxon>
    </lineage>
</organism>
<evidence type="ECO:0000313" key="3">
    <source>
        <dbReference type="Proteomes" id="UP000032336"/>
    </source>
</evidence>
<protein>
    <submittedName>
        <fullName evidence="2">Uncharacterized protein</fullName>
    </submittedName>
</protein>
<feature type="transmembrane region" description="Helical" evidence="1">
    <location>
        <begin position="78"/>
        <end position="96"/>
    </location>
</feature>
<dbReference type="Proteomes" id="UP000032336">
    <property type="component" value="Unassembled WGS sequence"/>
</dbReference>
<comment type="caution">
    <text evidence="2">The sequence shown here is derived from an EMBL/GenBank/DDBJ whole genome shotgun (WGS) entry which is preliminary data.</text>
</comment>
<sequence>MICFYLLAVGVFEGRRRKTSFAVTLREYSPSERRQWRRSVREFGRQSVSAPHSHLGIDDVPTVFLLAEKMRLESAERMRPFVLVMTLVLLAGEASIMLAQGLWGFGVADLVGGGVICLVALTRTSRERHRQSSRRVPKSIRTYKQALALRGR</sequence>
<proteinExistence type="predicted"/>
<accession>A0A0D8FTH0</accession>
<keyword evidence="1" id="KW-0472">Membrane</keyword>
<evidence type="ECO:0000313" key="2">
    <source>
        <dbReference type="EMBL" id="KJE76219.1"/>
    </source>
</evidence>
<name>A0A0D8FTH0_9ACTN</name>
<keyword evidence="3" id="KW-1185">Reference proteome</keyword>